<dbReference type="AlphaFoldDB" id="A0A928A219"/>
<evidence type="ECO:0000313" key="2">
    <source>
        <dbReference type="EMBL" id="MBE6093382.1"/>
    </source>
</evidence>
<accession>A0A928A219</accession>
<organism evidence="2 3">
    <name type="scientific">Selenomonas ruminantium</name>
    <dbReference type="NCBI Taxonomy" id="971"/>
    <lineage>
        <taxon>Bacteria</taxon>
        <taxon>Bacillati</taxon>
        <taxon>Bacillota</taxon>
        <taxon>Negativicutes</taxon>
        <taxon>Selenomonadales</taxon>
        <taxon>Selenomonadaceae</taxon>
        <taxon>Selenomonas</taxon>
    </lineage>
</organism>
<dbReference type="CDD" id="cd10158">
    <property type="entry name" value="CsoR-like_DUF156_1"/>
    <property type="match status" value="1"/>
</dbReference>
<dbReference type="GO" id="GO:0046872">
    <property type="term" value="F:metal ion binding"/>
    <property type="evidence" value="ECO:0007669"/>
    <property type="project" value="InterPro"/>
</dbReference>
<reference evidence="2" key="1">
    <citation type="submission" date="2019-04" db="EMBL/GenBank/DDBJ databases">
        <title>Evolution of Biomass-Degrading Anaerobic Consortia Revealed by Metagenomics.</title>
        <authorList>
            <person name="Peng X."/>
        </authorList>
    </citation>
    <scope>NUCLEOTIDE SEQUENCE</scope>
    <source>
        <strain evidence="2">SIG240</strain>
    </source>
</reference>
<dbReference type="InterPro" id="IPR038390">
    <property type="entry name" value="Metal_Tscrpt_repr_sf"/>
</dbReference>
<dbReference type="EMBL" id="SVBY01000078">
    <property type="protein sequence ID" value="MBE6093382.1"/>
    <property type="molecule type" value="Genomic_DNA"/>
</dbReference>
<evidence type="ECO:0000313" key="3">
    <source>
        <dbReference type="Proteomes" id="UP000761380"/>
    </source>
</evidence>
<name>A0A928A219_SELRU</name>
<dbReference type="GO" id="GO:0003677">
    <property type="term" value="F:DNA binding"/>
    <property type="evidence" value="ECO:0007669"/>
    <property type="project" value="InterPro"/>
</dbReference>
<dbReference type="Proteomes" id="UP000761380">
    <property type="component" value="Unassembled WGS sequence"/>
</dbReference>
<gene>
    <name evidence="2" type="ORF">E7201_09495</name>
</gene>
<comment type="caution">
    <text evidence="2">The sequence shown here is derived from an EMBL/GenBank/DDBJ whole genome shotgun (WGS) entry which is preliminary data.</text>
</comment>
<dbReference type="PANTHER" id="PTHR33677:SF3">
    <property type="entry name" value="COPPER-SENSING TRANSCRIPTIONAL REPRESSOR RICR"/>
    <property type="match status" value="1"/>
</dbReference>
<feature type="compositionally biased region" description="Basic residues" evidence="1">
    <location>
        <begin position="27"/>
        <end position="41"/>
    </location>
</feature>
<proteinExistence type="predicted"/>
<evidence type="ECO:0000256" key="1">
    <source>
        <dbReference type="SAM" id="MobiDB-lite"/>
    </source>
</evidence>
<dbReference type="GO" id="GO:0045892">
    <property type="term" value="P:negative regulation of DNA-templated transcription"/>
    <property type="evidence" value="ECO:0007669"/>
    <property type="project" value="UniProtKB-ARBA"/>
</dbReference>
<dbReference type="PANTHER" id="PTHR33677">
    <property type="entry name" value="TRANSCRIPTIONAL REPRESSOR FRMR-RELATED"/>
    <property type="match status" value="1"/>
</dbReference>
<dbReference type="Gene3D" id="1.20.58.1000">
    <property type="entry name" value="Metal-sensitive repressor, helix protomer"/>
    <property type="match status" value="1"/>
</dbReference>
<feature type="compositionally biased region" description="Basic and acidic residues" evidence="1">
    <location>
        <begin position="16"/>
        <end position="26"/>
    </location>
</feature>
<dbReference type="Pfam" id="PF02583">
    <property type="entry name" value="Trns_repr_metal"/>
    <property type="match status" value="1"/>
</dbReference>
<protein>
    <submittedName>
        <fullName evidence="2">Metal-sensing transcriptional repressor</fullName>
    </submittedName>
</protein>
<feature type="region of interest" description="Disordered" evidence="1">
    <location>
        <begin position="16"/>
        <end position="42"/>
    </location>
</feature>
<sequence>MNEHTHILEDGTVVTHTHDDHHDQHGPHGHTHSHAHSHAHTKAVLNRMSRLIGHLESIKSMVENGRDCSEVLIQLSAVKSAINGVSKIILKDHMEHCIVDAVRDNDKEAIDQLNKAIDQFMK</sequence>
<dbReference type="InterPro" id="IPR003735">
    <property type="entry name" value="Metal_Tscrpt_repr"/>
</dbReference>